<evidence type="ECO:0000259" key="1">
    <source>
        <dbReference type="Pfam" id="PF03358"/>
    </source>
</evidence>
<reference evidence="2 3" key="1">
    <citation type="submission" date="2016-10" db="EMBL/GenBank/DDBJ databases">
        <authorList>
            <person name="de Groot N.N."/>
        </authorList>
    </citation>
    <scope>NUCLEOTIDE SEQUENCE [LARGE SCALE GENOMIC DNA]</scope>
    <source>
        <strain evidence="2 3">CGMCC 1.9157</strain>
    </source>
</reference>
<dbReference type="InterPro" id="IPR050712">
    <property type="entry name" value="NAD(P)H-dep_reductase"/>
</dbReference>
<dbReference type="InterPro" id="IPR029039">
    <property type="entry name" value="Flavoprotein-like_sf"/>
</dbReference>
<protein>
    <submittedName>
        <fullName evidence="2">NAD(P)H-dependent FMN reductase</fullName>
    </submittedName>
</protein>
<proteinExistence type="predicted"/>
<dbReference type="RefSeq" id="WP_090072031.1">
    <property type="nucleotide sequence ID" value="NZ_FOVR01000004.1"/>
</dbReference>
<dbReference type="SUPFAM" id="SSF52218">
    <property type="entry name" value="Flavoproteins"/>
    <property type="match status" value="1"/>
</dbReference>
<evidence type="ECO:0000313" key="2">
    <source>
        <dbReference type="EMBL" id="SFO31724.1"/>
    </source>
</evidence>
<dbReference type="Proteomes" id="UP000199236">
    <property type="component" value="Unassembled WGS sequence"/>
</dbReference>
<dbReference type="Gene3D" id="3.40.50.360">
    <property type="match status" value="1"/>
</dbReference>
<dbReference type="GO" id="GO:0010181">
    <property type="term" value="F:FMN binding"/>
    <property type="evidence" value="ECO:0007669"/>
    <property type="project" value="TreeGrafter"/>
</dbReference>
<dbReference type="PANTHER" id="PTHR30543">
    <property type="entry name" value="CHROMATE REDUCTASE"/>
    <property type="match status" value="1"/>
</dbReference>
<dbReference type="InterPro" id="IPR005025">
    <property type="entry name" value="FMN_Rdtase-like_dom"/>
</dbReference>
<dbReference type="GO" id="GO:0016491">
    <property type="term" value="F:oxidoreductase activity"/>
    <property type="evidence" value="ECO:0007669"/>
    <property type="project" value="InterPro"/>
</dbReference>
<sequence>MTKALKIAGICGSLREGAYSRSLMAAMADLLPEGTEFNSVDIASIPLYNQDMDTANGPEAVFASRKLIAESDAVLITLPEFNHGIPGVLKNALDWLSRPAFTSCFTNKPVLFATIAPGPLGGVRAQAQMRETLSCMLCKMLPLPEIAVTFAGQKFPNGKLEDEATTKHLQTVVGSFLDQADLR</sequence>
<feature type="domain" description="NADPH-dependent FMN reductase-like" evidence="1">
    <location>
        <begin position="6"/>
        <end position="151"/>
    </location>
</feature>
<keyword evidence="3" id="KW-1185">Reference proteome</keyword>
<dbReference type="EMBL" id="FOVR01000004">
    <property type="protein sequence ID" value="SFO31724.1"/>
    <property type="molecule type" value="Genomic_DNA"/>
</dbReference>
<accession>A0A1I5G6S8</accession>
<dbReference type="OrthoDB" id="9812295at2"/>
<dbReference type="AlphaFoldDB" id="A0A1I5G6S8"/>
<organism evidence="2 3">
    <name type="scientific">Cohaesibacter marisflavi</name>
    <dbReference type="NCBI Taxonomy" id="655353"/>
    <lineage>
        <taxon>Bacteria</taxon>
        <taxon>Pseudomonadati</taxon>
        <taxon>Pseudomonadota</taxon>
        <taxon>Alphaproteobacteria</taxon>
        <taxon>Hyphomicrobiales</taxon>
        <taxon>Cohaesibacteraceae</taxon>
    </lineage>
</organism>
<name>A0A1I5G6S8_9HYPH</name>
<dbReference type="PANTHER" id="PTHR30543:SF21">
    <property type="entry name" value="NAD(P)H-DEPENDENT FMN REDUCTASE LOT6"/>
    <property type="match status" value="1"/>
</dbReference>
<dbReference type="Pfam" id="PF03358">
    <property type="entry name" value="FMN_red"/>
    <property type="match status" value="1"/>
</dbReference>
<evidence type="ECO:0000313" key="3">
    <source>
        <dbReference type="Proteomes" id="UP000199236"/>
    </source>
</evidence>
<gene>
    <name evidence="2" type="ORF">SAMN04488056_104383</name>
</gene>
<dbReference type="STRING" id="655353.SAMN04488056_104383"/>
<dbReference type="GO" id="GO:0005829">
    <property type="term" value="C:cytosol"/>
    <property type="evidence" value="ECO:0007669"/>
    <property type="project" value="TreeGrafter"/>
</dbReference>